<dbReference type="Gene3D" id="3.60.10.10">
    <property type="entry name" value="Endonuclease/exonuclease/phosphatase"/>
    <property type="match status" value="1"/>
</dbReference>
<dbReference type="GO" id="GO:0003824">
    <property type="term" value="F:catalytic activity"/>
    <property type="evidence" value="ECO:0007669"/>
    <property type="project" value="InterPro"/>
</dbReference>
<evidence type="ECO:0000259" key="1">
    <source>
        <dbReference type="Pfam" id="PF03372"/>
    </source>
</evidence>
<reference evidence="2" key="1">
    <citation type="journal article" date="2021" name="Cell">
        <title>Tracing the genetic footprints of vertebrate landing in non-teleost ray-finned fishes.</title>
        <authorList>
            <person name="Bi X."/>
            <person name="Wang K."/>
            <person name="Yang L."/>
            <person name="Pan H."/>
            <person name="Jiang H."/>
            <person name="Wei Q."/>
            <person name="Fang M."/>
            <person name="Yu H."/>
            <person name="Zhu C."/>
            <person name="Cai Y."/>
            <person name="He Y."/>
            <person name="Gan X."/>
            <person name="Zeng H."/>
            <person name="Yu D."/>
            <person name="Zhu Y."/>
            <person name="Jiang H."/>
            <person name="Qiu Q."/>
            <person name="Yang H."/>
            <person name="Zhang Y.E."/>
            <person name="Wang W."/>
            <person name="Zhu M."/>
            <person name="He S."/>
            <person name="Zhang G."/>
        </authorList>
    </citation>
    <scope>NUCLEOTIDE SEQUENCE</scope>
    <source>
        <strain evidence="2">Allg_001</strain>
    </source>
</reference>
<dbReference type="InterPro" id="IPR036691">
    <property type="entry name" value="Endo/exonu/phosph_ase_sf"/>
</dbReference>
<feature type="domain" description="Endonuclease/exonuclease/phosphatase" evidence="1">
    <location>
        <begin position="6"/>
        <end position="215"/>
    </location>
</feature>
<comment type="caution">
    <text evidence="2">The sequence shown here is derived from an EMBL/GenBank/DDBJ whole genome shotgun (WGS) entry which is preliminary data.</text>
</comment>
<dbReference type="PANTHER" id="PTHR23227:SF85">
    <property type="entry name" value="CRANIOFACIAL DEVELOPMENT PROTEIN 2"/>
    <property type="match status" value="1"/>
</dbReference>
<feature type="non-terminal residue" evidence="2">
    <location>
        <position position="412"/>
    </location>
</feature>
<dbReference type="Pfam" id="PF03372">
    <property type="entry name" value="Exo_endo_phos"/>
    <property type="match status" value="1"/>
</dbReference>
<keyword evidence="3" id="KW-1185">Reference proteome</keyword>
<dbReference type="EMBL" id="JAAWVO010047903">
    <property type="protein sequence ID" value="MBN3319772.1"/>
    <property type="molecule type" value="Genomic_DNA"/>
</dbReference>
<dbReference type="InterPro" id="IPR005135">
    <property type="entry name" value="Endo/exonuclease/phosphatase"/>
</dbReference>
<dbReference type="PANTHER" id="PTHR23227">
    <property type="entry name" value="BUCENTAUR RELATED"/>
    <property type="match status" value="1"/>
</dbReference>
<dbReference type="SUPFAM" id="SSF56219">
    <property type="entry name" value="DNase I-like"/>
    <property type="match status" value="1"/>
</dbReference>
<organism evidence="2 3">
    <name type="scientific">Atractosteus spatula</name>
    <name type="common">Alligator gar</name>
    <name type="synonym">Lepisosteus spatula</name>
    <dbReference type="NCBI Taxonomy" id="7917"/>
    <lineage>
        <taxon>Eukaryota</taxon>
        <taxon>Metazoa</taxon>
        <taxon>Chordata</taxon>
        <taxon>Craniata</taxon>
        <taxon>Vertebrata</taxon>
        <taxon>Euteleostomi</taxon>
        <taxon>Actinopterygii</taxon>
        <taxon>Neopterygii</taxon>
        <taxon>Holostei</taxon>
        <taxon>Semionotiformes</taxon>
        <taxon>Lepisosteidae</taxon>
        <taxon>Atractosteus</taxon>
    </lineage>
</organism>
<name>A0A8J7NUE1_ATRSP</name>
<evidence type="ECO:0000313" key="3">
    <source>
        <dbReference type="Proteomes" id="UP000736164"/>
    </source>
</evidence>
<proteinExistence type="predicted"/>
<evidence type="ECO:0000313" key="2">
    <source>
        <dbReference type="EMBL" id="MBN3319772.1"/>
    </source>
</evidence>
<dbReference type="CDD" id="cd09076">
    <property type="entry name" value="L1-EN"/>
    <property type="match status" value="1"/>
</dbReference>
<dbReference type="Proteomes" id="UP000736164">
    <property type="component" value="Unassembled WGS sequence"/>
</dbReference>
<dbReference type="InterPro" id="IPR027124">
    <property type="entry name" value="Swc5/CFDP1/2"/>
</dbReference>
<sequence length="412" mass="48037">MSQGKLDIIKREMIRLNIDLLGISELHWKDNGHFKLDDFSVYYSGHQELRRNGVALIAHKNIAHAVESYTTISDRIMAIRICGKPLNVMVLQVYAPTTDVPEDEREQFYAKIEEALEQMPKKDIIYIMGDFNAKVGSQGLGERNEAGDRLVQFCHENHLRVSNTWFMQPKCRLYTWIAPNGQHRNQIDYILCSQRWKSSVLAIKTFPGADCGSDHKLLLPTIKVKFCNIKKNAPSKRFDVSKVPVSYAVAVKNRFELLGNEDKQPDELWQEFQSTIIKTAQEHIPYKKLEKRSKWPSAETIKRRLNAEFQKAARKDKEAYWDQRCKQMEEDCRKGHTRNLFAQVKKIRTSFTAHKGAIKDKNGKVLTGQQCIRSRWREYTEELYASTCDPEPPTMTQWKWSQLSWMRTSYGR</sequence>
<dbReference type="AlphaFoldDB" id="A0A8J7NUE1"/>
<gene>
    <name evidence="2" type="primary">Cfdp2_8</name>
    <name evidence="2" type="ORF">GTO95_0012920</name>
</gene>
<protein>
    <submittedName>
        <fullName evidence="2">CFDP2 protein</fullName>
    </submittedName>
</protein>
<feature type="non-terminal residue" evidence="2">
    <location>
        <position position="1"/>
    </location>
</feature>
<accession>A0A8J7NUE1</accession>